<evidence type="ECO:0000259" key="1">
    <source>
        <dbReference type="SMART" id="SM00507"/>
    </source>
</evidence>
<feature type="domain" description="HNH nuclease" evidence="1">
    <location>
        <begin position="62"/>
        <end position="113"/>
    </location>
</feature>
<proteinExistence type="predicted"/>
<dbReference type="RefSeq" id="WP_091396222.1">
    <property type="nucleotide sequence ID" value="NZ_BKAI01000009.1"/>
</dbReference>
<protein>
    <submittedName>
        <fullName evidence="2">HNH endonuclease</fullName>
    </submittedName>
</protein>
<dbReference type="Proteomes" id="UP000199580">
    <property type="component" value="Unassembled WGS sequence"/>
</dbReference>
<dbReference type="SMART" id="SM00507">
    <property type="entry name" value="HNHc"/>
    <property type="match status" value="1"/>
</dbReference>
<dbReference type="STRING" id="1128970.SAMN04487935_2570"/>
<gene>
    <name evidence="2" type="ORF">SAMN04487935_2570</name>
</gene>
<organism evidence="2 3">
    <name type="scientific">Flavobacterium noncentrifugens</name>
    <dbReference type="NCBI Taxonomy" id="1128970"/>
    <lineage>
        <taxon>Bacteria</taxon>
        <taxon>Pseudomonadati</taxon>
        <taxon>Bacteroidota</taxon>
        <taxon>Flavobacteriia</taxon>
        <taxon>Flavobacteriales</taxon>
        <taxon>Flavobacteriaceae</taxon>
        <taxon>Flavobacterium</taxon>
    </lineage>
</organism>
<accession>A0A1G8ZFU0</accession>
<name>A0A1G8ZFU0_9FLAO</name>
<evidence type="ECO:0000313" key="2">
    <source>
        <dbReference type="EMBL" id="SDK13823.1"/>
    </source>
</evidence>
<dbReference type="AlphaFoldDB" id="A0A1G8ZFU0"/>
<dbReference type="Pfam" id="PF01844">
    <property type="entry name" value="HNH"/>
    <property type="match status" value="1"/>
</dbReference>
<sequence>MEKLLQYGINTELASLAINVGLNLTSIRGTSKKNLIAVYGLDKYQATILKECVTRNPINEADVQRLLERNSATCCVCKGIKSDAYIIHHIEHYNISQNNDYDNLALLCPNDHELAHREGEALANKLTPKQIKQFKRNWENYVENVKIRQATLTGNIHDLDFVNVPRILELAIQIKKVIPSTRFTQQLLQSGKILDDGTINPQLYIDHNLNPNTPLKFFALFGSTTLIQHYYEMLLDIFSAVNVNNLEDLLKVSEVRKGILGKFCYYVGGVYGKQYRGVVSEESDYTSIHIRKKPFIVEWAVNPMYITSATAGWRIARRPIYAVYGKILNIEQVIENEKEYIRIEIRPYAFGLAIEKKDKTPLIHYLKYDWDKYQADEDL</sequence>
<dbReference type="InterPro" id="IPR003615">
    <property type="entry name" value="HNH_nuc"/>
</dbReference>
<dbReference type="EMBL" id="FNEZ01000004">
    <property type="protein sequence ID" value="SDK13823.1"/>
    <property type="molecule type" value="Genomic_DNA"/>
</dbReference>
<dbReference type="GO" id="GO:0004519">
    <property type="term" value="F:endonuclease activity"/>
    <property type="evidence" value="ECO:0007669"/>
    <property type="project" value="UniProtKB-KW"/>
</dbReference>
<keyword evidence="2" id="KW-0540">Nuclease</keyword>
<dbReference type="GO" id="GO:0008270">
    <property type="term" value="F:zinc ion binding"/>
    <property type="evidence" value="ECO:0007669"/>
    <property type="project" value="InterPro"/>
</dbReference>
<dbReference type="CDD" id="cd00085">
    <property type="entry name" value="HNHc"/>
    <property type="match status" value="1"/>
</dbReference>
<evidence type="ECO:0000313" key="3">
    <source>
        <dbReference type="Proteomes" id="UP000199580"/>
    </source>
</evidence>
<keyword evidence="2" id="KW-0255">Endonuclease</keyword>
<dbReference type="GO" id="GO:0003676">
    <property type="term" value="F:nucleic acid binding"/>
    <property type="evidence" value="ECO:0007669"/>
    <property type="project" value="InterPro"/>
</dbReference>
<keyword evidence="2" id="KW-0378">Hydrolase</keyword>
<keyword evidence="3" id="KW-1185">Reference proteome</keyword>
<dbReference type="OrthoDB" id="9802640at2"/>
<dbReference type="InterPro" id="IPR002711">
    <property type="entry name" value="HNH"/>
</dbReference>
<reference evidence="2 3" key="1">
    <citation type="submission" date="2016-10" db="EMBL/GenBank/DDBJ databases">
        <authorList>
            <person name="de Groot N.N."/>
        </authorList>
    </citation>
    <scope>NUCLEOTIDE SEQUENCE [LARGE SCALE GENOMIC DNA]</scope>
    <source>
        <strain evidence="2 3">CGMCC 1.10076</strain>
    </source>
</reference>